<dbReference type="NCBIfam" id="TIGR00275">
    <property type="entry name" value="aminoacetone oxidase family FAD-binding enzyme"/>
    <property type="match status" value="1"/>
</dbReference>
<dbReference type="Pfam" id="PF03486">
    <property type="entry name" value="HI0933_like"/>
    <property type="match status" value="1"/>
</dbReference>
<name>A0A2U1V676_9PROT</name>
<evidence type="ECO:0000313" key="8">
    <source>
        <dbReference type="Proteomes" id="UP000245048"/>
    </source>
</evidence>
<dbReference type="PRINTS" id="PR00419">
    <property type="entry name" value="ADXRDTASE"/>
</dbReference>
<dbReference type="InterPro" id="IPR057661">
    <property type="entry name" value="RsdA/BaiN/AoA(So)_Rossmann"/>
</dbReference>
<dbReference type="SUPFAM" id="SSF51905">
    <property type="entry name" value="FAD/NAD(P)-binding domain"/>
    <property type="match status" value="1"/>
</dbReference>
<dbReference type="InterPro" id="IPR055178">
    <property type="entry name" value="RsdA/BaiN/AoA(So)-like_dom"/>
</dbReference>
<dbReference type="NCBIfam" id="TIGR03862">
    <property type="entry name" value="flavo_PP4765"/>
    <property type="match status" value="1"/>
</dbReference>
<feature type="compositionally biased region" description="Low complexity" evidence="4">
    <location>
        <begin position="13"/>
        <end position="23"/>
    </location>
</feature>
<feature type="domain" description="RsdA/BaiN/AoA(So)-like Rossmann fold-like" evidence="5">
    <location>
        <begin position="60"/>
        <end position="444"/>
    </location>
</feature>
<dbReference type="Proteomes" id="UP000245048">
    <property type="component" value="Unassembled WGS sequence"/>
</dbReference>
<proteinExistence type="predicted"/>
<evidence type="ECO:0000259" key="5">
    <source>
        <dbReference type="Pfam" id="PF03486"/>
    </source>
</evidence>
<feature type="domain" description="RsdA/BaiN/AoA(So)-like insert" evidence="6">
    <location>
        <begin position="243"/>
        <end position="392"/>
    </location>
</feature>
<comment type="caution">
    <text evidence="7">The sequence shown here is derived from an EMBL/GenBank/DDBJ whole genome shotgun (WGS) entry which is preliminary data.</text>
</comment>
<dbReference type="SUPFAM" id="SSF160996">
    <property type="entry name" value="HI0933 insert domain-like"/>
    <property type="match status" value="1"/>
</dbReference>
<evidence type="ECO:0000259" key="6">
    <source>
        <dbReference type="Pfam" id="PF22780"/>
    </source>
</evidence>
<dbReference type="InterPro" id="IPR022460">
    <property type="entry name" value="Flavoprotein_PP4765"/>
</dbReference>
<dbReference type="Gene3D" id="1.10.8.260">
    <property type="entry name" value="HI0933 insert domain-like"/>
    <property type="match status" value="1"/>
</dbReference>
<reference evidence="8" key="1">
    <citation type="submission" date="2017-10" db="EMBL/GenBank/DDBJ databases">
        <authorList>
            <person name="Toshchakov S.V."/>
            <person name="Goeva M.A."/>
        </authorList>
    </citation>
    <scope>NUCLEOTIDE SEQUENCE [LARGE SCALE GENOMIC DNA]</scope>
    <source>
        <strain evidence="8">JR1/69-1-13</strain>
    </source>
</reference>
<dbReference type="InterPro" id="IPR036188">
    <property type="entry name" value="FAD/NAD-bd_sf"/>
</dbReference>
<organism evidence="7 8">
    <name type="scientific">Teichococcus aestuarii</name>
    <dbReference type="NCBI Taxonomy" id="568898"/>
    <lineage>
        <taxon>Bacteria</taxon>
        <taxon>Pseudomonadati</taxon>
        <taxon>Pseudomonadota</taxon>
        <taxon>Alphaproteobacteria</taxon>
        <taxon>Acetobacterales</taxon>
        <taxon>Roseomonadaceae</taxon>
        <taxon>Roseomonas</taxon>
    </lineage>
</organism>
<keyword evidence="8" id="KW-1185">Reference proteome</keyword>
<dbReference type="EMBL" id="PDOA01000003">
    <property type="protein sequence ID" value="PWC29410.1"/>
    <property type="molecule type" value="Genomic_DNA"/>
</dbReference>
<gene>
    <name evidence="7" type="ORF">CR165_05510</name>
</gene>
<dbReference type="Gene3D" id="2.40.30.10">
    <property type="entry name" value="Translation factors"/>
    <property type="match status" value="1"/>
</dbReference>
<feature type="compositionally biased region" description="Gly residues" evidence="4">
    <location>
        <begin position="1"/>
        <end position="12"/>
    </location>
</feature>
<dbReference type="Pfam" id="PF22780">
    <property type="entry name" value="HI0933_like_1st"/>
    <property type="match status" value="1"/>
</dbReference>
<dbReference type="Gene3D" id="3.50.50.60">
    <property type="entry name" value="FAD/NAD(P)-binding domain"/>
    <property type="match status" value="1"/>
</dbReference>
<keyword evidence="2" id="KW-0285">Flavoprotein</keyword>
<evidence type="ECO:0000256" key="3">
    <source>
        <dbReference type="ARBA" id="ARBA00022827"/>
    </source>
</evidence>
<evidence type="ECO:0000313" key="7">
    <source>
        <dbReference type="EMBL" id="PWC29410.1"/>
    </source>
</evidence>
<evidence type="ECO:0000256" key="2">
    <source>
        <dbReference type="ARBA" id="ARBA00022630"/>
    </source>
</evidence>
<dbReference type="PANTHER" id="PTHR42887:SF1">
    <property type="entry name" value="BLR3961 PROTEIN"/>
    <property type="match status" value="1"/>
</dbReference>
<sequence>MGRQGSGAGGRAAAGQNTGERPAALPPNAAPCAGEACAAPPSPIRYKAGVLNDISSPWAAVLGAGPAGLMAAETLAQAGHRVVVFDRMPSVARKFLMAGRGGLNLTHTEPLPAFIARYGAAARPLAPLIEAFPPEALMRWAEALGQPVFTGSSGRVFPRAMKASPLLRAWLARLAAQGVEIRTRHDWQGFAPDGALRFHTPAGPALPRPAATVLALGGASWPRLGADGSWVRALAGLPVAPLRPANMGFRVPWSDVFAARHAGTPLKRIALHFRDRTVRGEAVITRDGIEGGAVYALSAPLREAIAADGVAVPRLDLRPDLPAEEVARRLSAPRRGQSLSTFLRKALALPPVSIGLVQEALHGGAAPDALPALLKALPLRLVAPQGLERAISSAGGLSLAALDAWLMLRERPGLFAAGEMLDWEAPTGGYLLQACFATGLRAGQGAARWLSAAGAPGQG</sequence>
<evidence type="ECO:0000256" key="4">
    <source>
        <dbReference type="SAM" id="MobiDB-lite"/>
    </source>
</evidence>
<evidence type="ECO:0000256" key="1">
    <source>
        <dbReference type="ARBA" id="ARBA00001974"/>
    </source>
</evidence>
<feature type="region of interest" description="Disordered" evidence="4">
    <location>
        <begin position="1"/>
        <end position="27"/>
    </location>
</feature>
<comment type="cofactor">
    <cofactor evidence="1">
        <name>FAD</name>
        <dbReference type="ChEBI" id="CHEBI:57692"/>
    </cofactor>
</comment>
<protein>
    <submittedName>
        <fullName evidence="7">Aminoacetone oxidase family FAD-binding enzyme</fullName>
    </submittedName>
</protein>
<dbReference type="InterPro" id="IPR004792">
    <property type="entry name" value="BaiN-like"/>
</dbReference>
<dbReference type="OrthoDB" id="5288829at2"/>
<keyword evidence="3" id="KW-0274">FAD</keyword>
<dbReference type="AlphaFoldDB" id="A0A2U1V676"/>
<accession>A0A2U1V676</accession>
<dbReference type="PANTHER" id="PTHR42887">
    <property type="entry name" value="OS12G0638800 PROTEIN"/>
    <property type="match status" value="1"/>
</dbReference>
<dbReference type="InterPro" id="IPR023166">
    <property type="entry name" value="BaiN-like_dom_sf"/>
</dbReference>